<dbReference type="InterPro" id="IPR005027">
    <property type="entry name" value="Glyco_trans_43"/>
</dbReference>
<evidence type="ECO:0000256" key="4">
    <source>
        <dbReference type="ARBA" id="ARBA00022679"/>
    </source>
</evidence>
<keyword evidence="14" id="KW-1185">Reference proteome</keyword>
<dbReference type="PANTHER" id="PTHR10896:SF50">
    <property type="entry name" value="GALACTOSYLGALACTOSYLXYLOSYLPROTEIN 3-BETA-GLUCURONOSYLTRANSFERASE P"/>
    <property type="match status" value="1"/>
</dbReference>
<comment type="catalytic activity">
    <reaction evidence="10 12">
        <text>3-O-(beta-D-galactosyl-(1-&gt;3)-beta-D-galactosyl-(1-&gt;4)-beta-D-xylosyl)-L-seryl-[protein] + UDP-alpha-D-glucuronate = 3-O-(beta-D-GlcA-(1-&gt;3)-beta-D-Gal-(1-&gt;3)-beta-D-Gal-(1-&gt;4)-beta-D-Xyl)-L-seryl-[protein] + UDP + H(+)</text>
        <dbReference type="Rhea" id="RHEA:24168"/>
        <dbReference type="Rhea" id="RHEA-COMP:12571"/>
        <dbReference type="Rhea" id="RHEA-COMP:12573"/>
        <dbReference type="ChEBI" id="CHEBI:15378"/>
        <dbReference type="ChEBI" id="CHEBI:58052"/>
        <dbReference type="ChEBI" id="CHEBI:58223"/>
        <dbReference type="ChEBI" id="CHEBI:132090"/>
        <dbReference type="ChEBI" id="CHEBI:132093"/>
        <dbReference type="EC" id="2.4.1.135"/>
    </reaction>
</comment>
<evidence type="ECO:0000256" key="7">
    <source>
        <dbReference type="ARBA" id="ARBA00022989"/>
    </source>
</evidence>
<evidence type="ECO:0000256" key="3">
    <source>
        <dbReference type="ARBA" id="ARBA00012641"/>
    </source>
</evidence>
<comment type="caution">
    <text evidence="13">The sequence shown here is derived from an EMBL/GenBank/DDBJ whole genome shotgun (WGS) entry which is preliminary data.</text>
</comment>
<dbReference type="GO" id="GO:0000139">
    <property type="term" value="C:Golgi membrane"/>
    <property type="evidence" value="ECO:0007669"/>
    <property type="project" value="UniProtKB-SubCell"/>
</dbReference>
<dbReference type="GO" id="GO:0046872">
    <property type="term" value="F:metal ion binding"/>
    <property type="evidence" value="ECO:0007669"/>
    <property type="project" value="UniProtKB-KW"/>
</dbReference>
<evidence type="ECO:0000256" key="12">
    <source>
        <dbReference type="RuleBase" id="RU363127"/>
    </source>
</evidence>
<keyword evidence="8 12" id="KW-0472">Membrane</keyword>
<comment type="pathway">
    <text evidence="12">Protein modification; protein glycosylation.</text>
</comment>
<evidence type="ECO:0000313" key="14">
    <source>
        <dbReference type="Proteomes" id="UP000324222"/>
    </source>
</evidence>
<evidence type="ECO:0000313" key="13">
    <source>
        <dbReference type="EMBL" id="MPC80885.1"/>
    </source>
</evidence>
<keyword evidence="12" id="KW-0333">Golgi apparatus</keyword>
<dbReference type="Proteomes" id="UP000324222">
    <property type="component" value="Unassembled WGS sequence"/>
</dbReference>
<protein>
    <recommendedName>
        <fullName evidence="3 12">Galactosylgalactosylxylosylprotein 3-beta-glucuronosyltransferase</fullName>
        <ecNumber evidence="3 12">2.4.1.135</ecNumber>
    </recommendedName>
</protein>
<evidence type="ECO:0000256" key="11">
    <source>
        <dbReference type="PIRSR" id="PIRSR605027-3"/>
    </source>
</evidence>
<evidence type="ECO:0000256" key="2">
    <source>
        <dbReference type="ARBA" id="ARBA00007706"/>
    </source>
</evidence>
<dbReference type="OrthoDB" id="675023at2759"/>
<gene>
    <name evidence="13" type="primary">GlcAT-P_2</name>
    <name evidence="13" type="ORF">E2C01_075481</name>
</gene>
<proteinExistence type="inferred from homology"/>
<evidence type="ECO:0000256" key="6">
    <source>
        <dbReference type="ARBA" id="ARBA00022968"/>
    </source>
</evidence>
<evidence type="ECO:0000256" key="5">
    <source>
        <dbReference type="ARBA" id="ARBA00022692"/>
    </source>
</evidence>
<dbReference type="EC" id="2.4.1.135" evidence="3 12"/>
<keyword evidence="5 12" id="KW-0812">Transmembrane</keyword>
<comment type="subcellular location">
    <subcellularLocation>
        <location evidence="12">Golgi apparatus membrane</location>
        <topology evidence="12">Single-pass type II membrane protein</topology>
    </subcellularLocation>
    <subcellularLocation>
        <location evidence="1">Membrane</location>
        <topology evidence="1">Single-pass type II membrane protein</topology>
    </subcellularLocation>
</comment>
<dbReference type="Gene3D" id="3.90.550.10">
    <property type="entry name" value="Spore Coat Polysaccharide Biosynthesis Protein SpsA, Chain A"/>
    <property type="match status" value="1"/>
</dbReference>
<reference evidence="13 14" key="1">
    <citation type="submission" date="2019-05" db="EMBL/GenBank/DDBJ databases">
        <title>Another draft genome of Portunus trituberculatus and its Hox gene families provides insights of decapod evolution.</title>
        <authorList>
            <person name="Jeong J.-H."/>
            <person name="Song I."/>
            <person name="Kim S."/>
            <person name="Choi T."/>
            <person name="Kim D."/>
            <person name="Ryu S."/>
            <person name="Kim W."/>
        </authorList>
    </citation>
    <scope>NUCLEOTIDE SEQUENCE [LARGE SCALE GENOMIC DNA]</scope>
    <source>
        <tissue evidence="13">Muscle</tissue>
    </source>
</reference>
<keyword evidence="4 12" id="KW-0808">Transferase</keyword>
<evidence type="ECO:0000256" key="10">
    <source>
        <dbReference type="ARBA" id="ARBA00047979"/>
    </source>
</evidence>
<accession>A0A5B7IF59</accession>
<comment type="cofactor">
    <cofactor evidence="11 12">
        <name>Mn(2+)</name>
        <dbReference type="ChEBI" id="CHEBI:29035"/>
    </cofactor>
</comment>
<dbReference type="PROSITE" id="PS51257">
    <property type="entry name" value="PROKAR_LIPOPROTEIN"/>
    <property type="match status" value="1"/>
</dbReference>
<evidence type="ECO:0000256" key="8">
    <source>
        <dbReference type="ARBA" id="ARBA00023136"/>
    </source>
</evidence>
<dbReference type="EMBL" id="VSRR010055292">
    <property type="protein sequence ID" value="MPC80885.1"/>
    <property type="molecule type" value="Genomic_DNA"/>
</dbReference>
<feature type="transmembrane region" description="Helical" evidence="12">
    <location>
        <begin position="15"/>
        <end position="40"/>
    </location>
</feature>
<dbReference type="Pfam" id="PF03360">
    <property type="entry name" value="Glyco_transf_43"/>
    <property type="match status" value="1"/>
</dbReference>
<dbReference type="GO" id="GO:0005975">
    <property type="term" value="P:carbohydrate metabolic process"/>
    <property type="evidence" value="ECO:0007669"/>
    <property type="project" value="TreeGrafter"/>
</dbReference>
<keyword evidence="6 12" id="KW-0735">Signal-anchor</keyword>
<dbReference type="AlphaFoldDB" id="A0A5B7IF59"/>
<keyword evidence="9" id="KW-0325">Glycoprotein</keyword>
<keyword evidence="11 12" id="KW-0479">Metal-binding</keyword>
<organism evidence="13 14">
    <name type="scientific">Portunus trituberculatus</name>
    <name type="common">Swimming crab</name>
    <name type="synonym">Neptunus trituberculatus</name>
    <dbReference type="NCBI Taxonomy" id="210409"/>
    <lineage>
        <taxon>Eukaryota</taxon>
        <taxon>Metazoa</taxon>
        <taxon>Ecdysozoa</taxon>
        <taxon>Arthropoda</taxon>
        <taxon>Crustacea</taxon>
        <taxon>Multicrustacea</taxon>
        <taxon>Malacostraca</taxon>
        <taxon>Eumalacostraca</taxon>
        <taxon>Eucarida</taxon>
        <taxon>Decapoda</taxon>
        <taxon>Pleocyemata</taxon>
        <taxon>Brachyura</taxon>
        <taxon>Eubrachyura</taxon>
        <taxon>Portunoidea</taxon>
        <taxon>Portunidae</taxon>
        <taxon>Portuninae</taxon>
        <taxon>Portunus</taxon>
    </lineage>
</organism>
<evidence type="ECO:0000256" key="9">
    <source>
        <dbReference type="ARBA" id="ARBA00023180"/>
    </source>
</evidence>
<dbReference type="GO" id="GO:0050650">
    <property type="term" value="P:chondroitin sulfate proteoglycan biosynthetic process"/>
    <property type="evidence" value="ECO:0007669"/>
    <property type="project" value="TreeGrafter"/>
</dbReference>
<dbReference type="SUPFAM" id="SSF53448">
    <property type="entry name" value="Nucleotide-diphospho-sugar transferases"/>
    <property type="match status" value="1"/>
</dbReference>
<comment type="similarity">
    <text evidence="2 12">Belongs to the glycosyltransferase 43 family.</text>
</comment>
<dbReference type="PANTHER" id="PTHR10896">
    <property type="entry name" value="GALACTOSYLGALACTOSYLXYLOSYLPROTEIN 3-BETA-GLUCURONOSYLTRANSFERASE BETA-1,3-GLUCURONYLTRANSFERASE"/>
    <property type="match status" value="1"/>
</dbReference>
<dbReference type="InterPro" id="IPR029044">
    <property type="entry name" value="Nucleotide-diphossugar_trans"/>
</dbReference>
<keyword evidence="7 12" id="KW-1133">Transmembrane helix</keyword>
<evidence type="ECO:0000256" key="1">
    <source>
        <dbReference type="ARBA" id="ARBA00004606"/>
    </source>
</evidence>
<sequence length="109" mass="12297">MKEVLVKVSGIFRGAFLIVVIVYSCLVRDCIVSLASLATAQMPAKYMNAKNKPRGVANRLAGLDWVRANAKDGVLYFADDDNTYDIRIFEQVRPTLFKCQDNRELLKIL</sequence>
<dbReference type="GO" id="GO:0015018">
    <property type="term" value="F:galactosylgalactosylxylosylprotein 3-beta-glucuronosyltransferase activity"/>
    <property type="evidence" value="ECO:0007669"/>
    <property type="project" value="UniProtKB-UniRule"/>
</dbReference>
<dbReference type="UniPathway" id="UPA00378"/>
<feature type="binding site" evidence="11">
    <location>
        <position position="81"/>
    </location>
    <ligand>
        <name>Mn(2+)</name>
        <dbReference type="ChEBI" id="CHEBI:29035"/>
    </ligand>
</feature>
<name>A0A5B7IF59_PORTR</name>
<keyword evidence="11 12" id="KW-0464">Manganese</keyword>